<dbReference type="InterPro" id="IPR029063">
    <property type="entry name" value="SAM-dependent_MTases_sf"/>
</dbReference>
<accession>A0ABN1V9K5</accession>
<evidence type="ECO:0000256" key="1">
    <source>
        <dbReference type="ARBA" id="ARBA00003907"/>
    </source>
</evidence>
<keyword evidence="4" id="KW-0808">Transferase</keyword>
<proteinExistence type="inferred from homology"/>
<reference evidence="7 8" key="1">
    <citation type="journal article" date="2019" name="Int. J. Syst. Evol. Microbiol.">
        <title>The Global Catalogue of Microorganisms (GCM) 10K type strain sequencing project: providing services to taxonomists for standard genome sequencing and annotation.</title>
        <authorList>
            <consortium name="The Broad Institute Genomics Platform"/>
            <consortium name="The Broad Institute Genome Sequencing Center for Infectious Disease"/>
            <person name="Wu L."/>
            <person name="Ma J."/>
        </authorList>
    </citation>
    <scope>NUCLEOTIDE SEQUENCE [LARGE SCALE GENOMIC DNA]</scope>
    <source>
        <strain evidence="7 8">JCM 13022</strain>
    </source>
</reference>
<evidence type="ECO:0000313" key="7">
    <source>
        <dbReference type="EMBL" id="GAA1200618.1"/>
    </source>
</evidence>
<comment type="similarity">
    <text evidence="2 6">Belongs to the UPF0677 family.</text>
</comment>
<dbReference type="Proteomes" id="UP001500467">
    <property type="component" value="Unassembled WGS sequence"/>
</dbReference>
<sequence length="296" mass="31491">MTYELRDWDIVSGVGITALGVAAARAVETSRADPLVRDPYAADFVRAAESPIPMPAQAEDVADDDLRWSLMSVFLGLRSRHLDEYLLDSCRASGESPGARQVVLLAAGLDSRAFRLPWPEGVTVYEVDQPRVLAFKDAVLARGGAEPGCARRVAAVDLRDDWAAALAGNGFDPAMPTSWLAEGLMPYLPGDAAEQLLTTVHELSAPGSTIAVEYMPGVDSVLADSSAASLSAGLGIDLASLLADSDYDPNAGLAELGWTVDEVTVAQLADRYGRTFDDEHVAELAGNGRYLTARKR</sequence>
<dbReference type="Pfam" id="PF04072">
    <property type="entry name" value="LCM"/>
    <property type="match status" value="1"/>
</dbReference>
<comment type="function">
    <text evidence="1 6">Exhibits S-adenosyl-L-methionine-dependent methyltransferase activity.</text>
</comment>
<dbReference type="EC" id="2.1.1.-" evidence="6"/>
<dbReference type="NCBIfam" id="TIGR00027">
    <property type="entry name" value="mthyl_TIGR00027"/>
    <property type="match status" value="1"/>
</dbReference>
<dbReference type="GO" id="GO:0032259">
    <property type="term" value="P:methylation"/>
    <property type="evidence" value="ECO:0007669"/>
    <property type="project" value="UniProtKB-KW"/>
</dbReference>
<dbReference type="PANTHER" id="PTHR43619:SF2">
    <property type="entry name" value="S-ADENOSYL-L-METHIONINE-DEPENDENT METHYLTRANSFERASES SUPERFAMILY PROTEIN"/>
    <property type="match status" value="1"/>
</dbReference>
<evidence type="ECO:0000256" key="3">
    <source>
        <dbReference type="ARBA" id="ARBA00022603"/>
    </source>
</evidence>
<comment type="caution">
    <text evidence="7">The sequence shown here is derived from an EMBL/GenBank/DDBJ whole genome shotgun (WGS) entry which is preliminary data.</text>
</comment>
<keyword evidence="3 6" id="KW-0489">Methyltransferase</keyword>
<keyword evidence="5 6" id="KW-0949">S-adenosyl-L-methionine</keyword>
<gene>
    <name evidence="7" type="ORF">GCM10009675_16090</name>
</gene>
<evidence type="ECO:0000256" key="6">
    <source>
        <dbReference type="RuleBase" id="RU362030"/>
    </source>
</evidence>
<evidence type="ECO:0000313" key="8">
    <source>
        <dbReference type="Proteomes" id="UP001500467"/>
    </source>
</evidence>
<dbReference type="SUPFAM" id="SSF53335">
    <property type="entry name" value="S-adenosyl-L-methionine-dependent methyltransferases"/>
    <property type="match status" value="1"/>
</dbReference>
<dbReference type="GO" id="GO:0008168">
    <property type="term" value="F:methyltransferase activity"/>
    <property type="evidence" value="ECO:0007669"/>
    <property type="project" value="UniProtKB-KW"/>
</dbReference>
<evidence type="ECO:0000256" key="2">
    <source>
        <dbReference type="ARBA" id="ARBA00008138"/>
    </source>
</evidence>
<keyword evidence="8" id="KW-1185">Reference proteome</keyword>
<dbReference type="Gene3D" id="3.40.50.150">
    <property type="entry name" value="Vaccinia Virus protein VP39"/>
    <property type="match status" value="1"/>
</dbReference>
<protein>
    <recommendedName>
        <fullName evidence="6">S-adenosyl-L-methionine-dependent methyltransferase</fullName>
        <ecNumber evidence="6">2.1.1.-</ecNumber>
    </recommendedName>
</protein>
<dbReference type="InterPro" id="IPR007213">
    <property type="entry name" value="Ppm1/Ppm2/Tcmp"/>
</dbReference>
<name>A0ABN1V9K5_9PSEU</name>
<dbReference type="PANTHER" id="PTHR43619">
    <property type="entry name" value="S-ADENOSYL-L-METHIONINE-DEPENDENT METHYLTRANSFERASE YKTD-RELATED"/>
    <property type="match status" value="1"/>
</dbReference>
<dbReference type="EMBL" id="BAAALM010000005">
    <property type="protein sequence ID" value="GAA1200618.1"/>
    <property type="molecule type" value="Genomic_DNA"/>
</dbReference>
<evidence type="ECO:0000256" key="5">
    <source>
        <dbReference type="ARBA" id="ARBA00022691"/>
    </source>
</evidence>
<evidence type="ECO:0000256" key="4">
    <source>
        <dbReference type="ARBA" id="ARBA00022679"/>
    </source>
</evidence>
<dbReference type="InterPro" id="IPR011610">
    <property type="entry name" value="SAM_mthyl_Trfase_ML2640-like"/>
</dbReference>
<dbReference type="RefSeq" id="WP_253857039.1">
    <property type="nucleotide sequence ID" value="NZ_BAAALM010000005.1"/>
</dbReference>
<organism evidence="7 8">
    <name type="scientific">Prauserella alba</name>
    <dbReference type="NCBI Taxonomy" id="176898"/>
    <lineage>
        <taxon>Bacteria</taxon>
        <taxon>Bacillati</taxon>
        <taxon>Actinomycetota</taxon>
        <taxon>Actinomycetes</taxon>
        <taxon>Pseudonocardiales</taxon>
        <taxon>Pseudonocardiaceae</taxon>
        <taxon>Prauserella</taxon>
    </lineage>
</organism>